<name>A0ABT3LB69_9CYAN</name>
<keyword evidence="2" id="KW-1185">Reference proteome</keyword>
<protein>
    <submittedName>
        <fullName evidence="1">Uncharacterized protein</fullName>
    </submittedName>
</protein>
<gene>
    <name evidence="1" type="ORF">K4A83_18945</name>
</gene>
<sequence length="134" mass="15373">MEDWSKEFWEMFDTVTQEVEQFVNEVGELAEAIALEVQDVVETELDQWFESFVTPLLFPFDPPPDWEEFPNPELEMLFTEQVQPSLEAHPACIGCHHYHGQVYNGTLLVCAMHPYGSDSPTCPDWDGNPPQTPV</sequence>
<reference evidence="1 2" key="1">
    <citation type="submission" date="2021-08" db="EMBL/GenBank/DDBJ databases">
        <title>Draft genome sequence of Spirulina subsalsa with high tolerance to salinity and hype-accumulation of phycocyanin.</title>
        <authorList>
            <person name="Pei H."/>
            <person name="Jiang L."/>
        </authorList>
    </citation>
    <scope>NUCLEOTIDE SEQUENCE [LARGE SCALE GENOMIC DNA]</scope>
    <source>
        <strain evidence="1 2">FACHB-351</strain>
    </source>
</reference>
<organism evidence="1 2">
    <name type="scientific">Spirulina subsalsa FACHB-351</name>
    <dbReference type="NCBI Taxonomy" id="234711"/>
    <lineage>
        <taxon>Bacteria</taxon>
        <taxon>Bacillati</taxon>
        <taxon>Cyanobacteriota</taxon>
        <taxon>Cyanophyceae</taxon>
        <taxon>Spirulinales</taxon>
        <taxon>Spirulinaceae</taxon>
        <taxon>Spirulina</taxon>
    </lineage>
</organism>
<dbReference type="Proteomes" id="UP001526426">
    <property type="component" value="Unassembled WGS sequence"/>
</dbReference>
<evidence type="ECO:0000313" key="2">
    <source>
        <dbReference type="Proteomes" id="UP001526426"/>
    </source>
</evidence>
<proteinExistence type="predicted"/>
<comment type="caution">
    <text evidence="1">The sequence shown here is derived from an EMBL/GenBank/DDBJ whole genome shotgun (WGS) entry which is preliminary data.</text>
</comment>
<dbReference type="RefSeq" id="WP_265266237.1">
    <property type="nucleotide sequence ID" value="NZ_JAIHOM010000126.1"/>
</dbReference>
<evidence type="ECO:0000313" key="1">
    <source>
        <dbReference type="EMBL" id="MCW6038334.1"/>
    </source>
</evidence>
<accession>A0ABT3LB69</accession>
<dbReference type="EMBL" id="JAIHOM010000126">
    <property type="protein sequence ID" value="MCW6038334.1"/>
    <property type="molecule type" value="Genomic_DNA"/>
</dbReference>